<evidence type="ECO:0000313" key="6">
    <source>
        <dbReference type="EMBL" id="KAA8889271.1"/>
    </source>
</evidence>
<dbReference type="Pfam" id="PF00440">
    <property type="entry name" value="TetR_N"/>
    <property type="match status" value="1"/>
</dbReference>
<keyword evidence="1" id="KW-0805">Transcription regulation</keyword>
<dbReference type="PANTHER" id="PTHR30055">
    <property type="entry name" value="HTH-TYPE TRANSCRIPTIONAL REGULATOR RUTR"/>
    <property type="match status" value="1"/>
</dbReference>
<dbReference type="InterPro" id="IPR009057">
    <property type="entry name" value="Homeodomain-like_sf"/>
</dbReference>
<evidence type="ECO:0000259" key="5">
    <source>
        <dbReference type="PROSITE" id="PS50977"/>
    </source>
</evidence>
<sequence>MNNTSCATALTIANVRMFSSTSIAMNNGTQTTEERNRRIGCRVVESATEPPGSGAQRLFQVDRLNKSVDGFCYAGPVSSAKRTQAERRTGTVAALLDATVASLIEVGYAGTSTRSVAERAGVSQGAQQYYFPSKATLVDAAMARLGEQLFGEFVTTPAPGSSEREVAAVLLDRLWRLHCLPIAPAVLELFNVARTDSEIARSAVELTTVGMDSFRRQARAALPTYAAAAGFESLLDMAVATVRGVALVAAIPGAAPEWSDWTAIREHILSSLDALVEPRR</sequence>
<protein>
    <submittedName>
        <fullName evidence="6">TetR/AcrR family transcriptional regulator</fullName>
    </submittedName>
</protein>
<dbReference type="AlphaFoldDB" id="A0A5N0EP77"/>
<dbReference type="Gene3D" id="1.10.357.10">
    <property type="entry name" value="Tetracycline Repressor, domain 2"/>
    <property type="match status" value="1"/>
</dbReference>
<proteinExistence type="predicted"/>
<dbReference type="PROSITE" id="PS50977">
    <property type="entry name" value="HTH_TETR_2"/>
    <property type="match status" value="1"/>
</dbReference>
<dbReference type="InterPro" id="IPR050109">
    <property type="entry name" value="HTH-type_TetR-like_transc_reg"/>
</dbReference>
<dbReference type="GO" id="GO:0000976">
    <property type="term" value="F:transcription cis-regulatory region binding"/>
    <property type="evidence" value="ECO:0007669"/>
    <property type="project" value="TreeGrafter"/>
</dbReference>
<feature type="DNA-binding region" description="H-T-H motif" evidence="4">
    <location>
        <begin position="112"/>
        <end position="131"/>
    </location>
</feature>
<dbReference type="PANTHER" id="PTHR30055:SF234">
    <property type="entry name" value="HTH-TYPE TRANSCRIPTIONAL REGULATOR BETI"/>
    <property type="match status" value="1"/>
</dbReference>
<reference evidence="6 7" key="1">
    <citation type="submission" date="2019-09" db="EMBL/GenBank/DDBJ databases">
        <authorList>
            <person name="Wang X."/>
        </authorList>
    </citation>
    <scope>NUCLEOTIDE SEQUENCE [LARGE SCALE GENOMIC DNA]</scope>
    <source>
        <strain evidence="6 7">CICC 11023</strain>
    </source>
</reference>
<keyword evidence="2 4" id="KW-0238">DNA-binding</keyword>
<gene>
    <name evidence="6" type="ORF">F3087_09985</name>
</gene>
<keyword evidence="7" id="KW-1185">Reference proteome</keyword>
<dbReference type="EMBL" id="VXLC01000003">
    <property type="protein sequence ID" value="KAA8889271.1"/>
    <property type="molecule type" value="Genomic_DNA"/>
</dbReference>
<evidence type="ECO:0000256" key="4">
    <source>
        <dbReference type="PROSITE-ProRule" id="PRU00335"/>
    </source>
</evidence>
<organism evidence="6 7">
    <name type="scientific">Nocardia colli</name>
    <dbReference type="NCBI Taxonomy" id="2545717"/>
    <lineage>
        <taxon>Bacteria</taxon>
        <taxon>Bacillati</taxon>
        <taxon>Actinomycetota</taxon>
        <taxon>Actinomycetes</taxon>
        <taxon>Mycobacteriales</taxon>
        <taxon>Nocardiaceae</taxon>
        <taxon>Nocardia</taxon>
    </lineage>
</organism>
<keyword evidence="3" id="KW-0804">Transcription</keyword>
<dbReference type="InterPro" id="IPR001647">
    <property type="entry name" value="HTH_TetR"/>
</dbReference>
<comment type="caution">
    <text evidence="6">The sequence shown here is derived from an EMBL/GenBank/DDBJ whole genome shotgun (WGS) entry which is preliminary data.</text>
</comment>
<dbReference type="PRINTS" id="PR00455">
    <property type="entry name" value="HTHTETR"/>
</dbReference>
<evidence type="ECO:0000256" key="3">
    <source>
        <dbReference type="ARBA" id="ARBA00023163"/>
    </source>
</evidence>
<dbReference type="SUPFAM" id="SSF46689">
    <property type="entry name" value="Homeodomain-like"/>
    <property type="match status" value="1"/>
</dbReference>
<evidence type="ECO:0000256" key="2">
    <source>
        <dbReference type="ARBA" id="ARBA00023125"/>
    </source>
</evidence>
<accession>A0A5N0EP77</accession>
<evidence type="ECO:0000256" key="1">
    <source>
        <dbReference type="ARBA" id="ARBA00023015"/>
    </source>
</evidence>
<dbReference type="Proteomes" id="UP000323876">
    <property type="component" value="Unassembled WGS sequence"/>
</dbReference>
<dbReference type="GO" id="GO:0003700">
    <property type="term" value="F:DNA-binding transcription factor activity"/>
    <property type="evidence" value="ECO:0007669"/>
    <property type="project" value="TreeGrafter"/>
</dbReference>
<dbReference type="OrthoDB" id="3294316at2"/>
<name>A0A5N0EP77_9NOCA</name>
<feature type="domain" description="HTH tetR-type" evidence="5">
    <location>
        <begin position="89"/>
        <end position="149"/>
    </location>
</feature>
<evidence type="ECO:0000313" key="7">
    <source>
        <dbReference type="Proteomes" id="UP000323876"/>
    </source>
</evidence>